<proteinExistence type="predicted"/>
<comment type="caution">
    <text evidence="1">The sequence shown here is derived from an EMBL/GenBank/DDBJ whole genome shotgun (WGS) entry which is preliminary data.</text>
</comment>
<organism evidence="1 2">
    <name type="scientific">Babesia gibsoni</name>
    <dbReference type="NCBI Taxonomy" id="33632"/>
    <lineage>
        <taxon>Eukaryota</taxon>
        <taxon>Sar</taxon>
        <taxon>Alveolata</taxon>
        <taxon>Apicomplexa</taxon>
        <taxon>Aconoidasida</taxon>
        <taxon>Piroplasmida</taxon>
        <taxon>Babesiidae</taxon>
        <taxon>Babesia</taxon>
    </lineage>
</organism>
<reference evidence="1" key="1">
    <citation type="submission" date="2023-08" db="EMBL/GenBank/DDBJ databases">
        <title>Draft sequence of the Babesia gibsoni genome.</title>
        <authorList>
            <person name="Yamagishi J.Y."/>
            <person name="Xuan X.X."/>
        </authorList>
    </citation>
    <scope>NUCLEOTIDE SEQUENCE</scope>
    <source>
        <strain evidence="1">Azabu</strain>
    </source>
</reference>
<accession>A0AAD8LS04</accession>
<evidence type="ECO:0000313" key="1">
    <source>
        <dbReference type="EMBL" id="KAK1443577.1"/>
    </source>
</evidence>
<keyword evidence="2" id="KW-1185">Reference proteome</keyword>
<gene>
    <name evidence="1" type="ORF">BgAZ_204530</name>
</gene>
<evidence type="ECO:0000313" key="2">
    <source>
        <dbReference type="Proteomes" id="UP001230268"/>
    </source>
</evidence>
<protein>
    <submittedName>
        <fullName evidence="1">Uncharacterized protein</fullName>
    </submittedName>
</protein>
<name>A0AAD8LS04_BABGI</name>
<dbReference type="AlphaFoldDB" id="A0AAD8LS04"/>
<dbReference type="EMBL" id="JAVEPI010000002">
    <property type="protein sequence ID" value="KAK1443577.1"/>
    <property type="molecule type" value="Genomic_DNA"/>
</dbReference>
<dbReference type="Proteomes" id="UP001230268">
    <property type="component" value="Unassembled WGS sequence"/>
</dbReference>
<sequence>MYINLFNLIEIGCVFTAFSYRILGGYSVSYGIQRQLASEHQTPRTAAGSGALSNTAARSSALRMIWCYPIFGDDPHRKSRRKVDQVHERGPTKVNISLPYEYANRLAQNQGFVPFTALLPFYPEEGLGRTEDVYTPPETACGGVDIDPNEFDKIKEVYTTFNDNGCGVLKLLGAKGGHFAFKYCGPIKEKYGIKAYLNYLINLAYPGAKVTILTEKEVDDDDSTGVDPWLFAKQRRLVASGRDYTESFNDGRPHEMGYPKKFDMLT</sequence>